<name>A0ABU7U4Q3_9PROT</name>
<dbReference type="Proteomes" id="UP001312908">
    <property type="component" value="Unassembled WGS sequence"/>
</dbReference>
<comment type="caution">
    <text evidence="1">The sequence shown here is derived from an EMBL/GenBank/DDBJ whole genome shotgun (WGS) entry which is preliminary data.</text>
</comment>
<reference evidence="1 2" key="1">
    <citation type="submission" date="2023-10" db="EMBL/GenBank/DDBJ databases">
        <title>Sorlinia euscelidii gen. nov., sp. nov., an acetic acid bacteria isolated from the gut of Euscelidius variegatus emitter.</title>
        <authorList>
            <person name="Michoud G."/>
            <person name="Marasco R."/>
            <person name="Seferji K."/>
            <person name="Gonella E."/>
            <person name="Garuglieri E."/>
            <person name="Alma A."/>
            <person name="Mapelli F."/>
            <person name="Borin S."/>
            <person name="Daffonchio D."/>
            <person name="Crotti E."/>
        </authorList>
    </citation>
    <scope>NUCLEOTIDE SEQUENCE [LARGE SCALE GENOMIC DNA]</scope>
    <source>
        <strain evidence="1 2">EV16P</strain>
    </source>
</reference>
<gene>
    <name evidence="1" type="ORF">DOFOFD_07590</name>
</gene>
<keyword evidence="2" id="KW-1185">Reference proteome</keyword>
<accession>A0ABU7U4Q3</accession>
<evidence type="ECO:0000313" key="1">
    <source>
        <dbReference type="EMBL" id="MEE8658872.1"/>
    </source>
</evidence>
<organism evidence="1 2">
    <name type="scientific">Sorlinia euscelidii</name>
    <dbReference type="NCBI Taxonomy" id="3081148"/>
    <lineage>
        <taxon>Bacteria</taxon>
        <taxon>Pseudomonadati</taxon>
        <taxon>Pseudomonadota</taxon>
        <taxon>Alphaproteobacteria</taxon>
        <taxon>Acetobacterales</taxon>
        <taxon>Acetobacteraceae</taxon>
        <taxon>Sorlinia</taxon>
    </lineage>
</organism>
<dbReference type="EMBL" id="JAWJZY010000003">
    <property type="protein sequence ID" value="MEE8658872.1"/>
    <property type="molecule type" value="Genomic_DNA"/>
</dbReference>
<proteinExistence type="predicted"/>
<evidence type="ECO:0000313" key="2">
    <source>
        <dbReference type="Proteomes" id="UP001312908"/>
    </source>
</evidence>
<dbReference type="RefSeq" id="WP_394819774.1">
    <property type="nucleotide sequence ID" value="NZ_JAWJZY010000003.1"/>
</dbReference>
<protein>
    <submittedName>
        <fullName evidence="1">Uncharacterized protein</fullName>
    </submittedName>
</protein>
<sequence>MRKTRLHHLAIASAIDEVEPMDSDGTDRLRVTYEFLHDLMRLDDNMRGISVRTLAKALQRRD</sequence>